<dbReference type="Proteomes" id="UP000735302">
    <property type="component" value="Unassembled WGS sequence"/>
</dbReference>
<accession>A0AAV4DYC9</accession>
<gene>
    <name evidence="1" type="ORF">PoB_007557400</name>
</gene>
<dbReference type="AlphaFoldDB" id="A0AAV4DYC9"/>
<dbReference type="EMBL" id="BLXT01008457">
    <property type="protein sequence ID" value="GFO49069.1"/>
    <property type="molecule type" value="Genomic_DNA"/>
</dbReference>
<evidence type="ECO:0000313" key="1">
    <source>
        <dbReference type="EMBL" id="GFO49069.1"/>
    </source>
</evidence>
<reference evidence="1 2" key="1">
    <citation type="journal article" date="2021" name="Elife">
        <title>Chloroplast acquisition without the gene transfer in kleptoplastic sea slugs, Plakobranchus ocellatus.</title>
        <authorList>
            <person name="Maeda T."/>
            <person name="Takahashi S."/>
            <person name="Yoshida T."/>
            <person name="Shimamura S."/>
            <person name="Takaki Y."/>
            <person name="Nagai Y."/>
            <person name="Toyoda A."/>
            <person name="Suzuki Y."/>
            <person name="Arimoto A."/>
            <person name="Ishii H."/>
            <person name="Satoh N."/>
            <person name="Nishiyama T."/>
            <person name="Hasebe M."/>
            <person name="Maruyama T."/>
            <person name="Minagawa J."/>
            <person name="Obokata J."/>
            <person name="Shigenobu S."/>
        </authorList>
    </citation>
    <scope>NUCLEOTIDE SEQUENCE [LARGE SCALE GENOMIC DNA]</scope>
</reference>
<organism evidence="1 2">
    <name type="scientific">Plakobranchus ocellatus</name>
    <dbReference type="NCBI Taxonomy" id="259542"/>
    <lineage>
        <taxon>Eukaryota</taxon>
        <taxon>Metazoa</taxon>
        <taxon>Spiralia</taxon>
        <taxon>Lophotrochozoa</taxon>
        <taxon>Mollusca</taxon>
        <taxon>Gastropoda</taxon>
        <taxon>Heterobranchia</taxon>
        <taxon>Euthyneura</taxon>
        <taxon>Panpulmonata</taxon>
        <taxon>Sacoglossa</taxon>
        <taxon>Placobranchoidea</taxon>
        <taxon>Plakobranchidae</taxon>
        <taxon>Plakobranchus</taxon>
    </lineage>
</organism>
<comment type="caution">
    <text evidence="1">The sequence shown here is derived from an EMBL/GenBank/DDBJ whole genome shotgun (WGS) entry which is preliminary data.</text>
</comment>
<evidence type="ECO:0000313" key="2">
    <source>
        <dbReference type="Proteomes" id="UP000735302"/>
    </source>
</evidence>
<protein>
    <submittedName>
        <fullName evidence="1">Uncharacterized protein</fullName>
    </submittedName>
</protein>
<name>A0AAV4DYC9_9GAST</name>
<keyword evidence="2" id="KW-1185">Reference proteome</keyword>
<sequence length="82" mass="9225">MMGPCQTASHCALDQSCQRCIVARCMERRGYEMRDERVAWQKSTRSNVGSGDRIRDGKIPAVLRVVSLYTMPPAAPRNRGKL</sequence>
<proteinExistence type="predicted"/>